<reference evidence="1" key="1">
    <citation type="journal article" date="2014" name="Front. Microbiol.">
        <title>High frequency of phylogenetically diverse reductive dehalogenase-homologous genes in deep subseafloor sedimentary metagenomes.</title>
        <authorList>
            <person name="Kawai M."/>
            <person name="Futagami T."/>
            <person name="Toyoda A."/>
            <person name="Takaki Y."/>
            <person name="Nishi S."/>
            <person name="Hori S."/>
            <person name="Arai W."/>
            <person name="Tsubouchi T."/>
            <person name="Morono Y."/>
            <person name="Uchiyama I."/>
            <person name="Ito T."/>
            <person name="Fujiyama A."/>
            <person name="Inagaki F."/>
            <person name="Takami H."/>
        </authorList>
    </citation>
    <scope>NUCLEOTIDE SEQUENCE</scope>
    <source>
        <strain evidence="1">Expedition CK06-06</strain>
    </source>
</reference>
<accession>X0XRD1</accession>
<feature type="non-terminal residue" evidence="1">
    <location>
        <position position="203"/>
    </location>
</feature>
<sequence length="203" mass="21757">RCKPPLPDDEVEGIARSVARYAPAAEAPAVGEPLPRVLTFQPFPVAVLPEPVRSYVAEGAEAIGCDPSYVALPLLAALAAAIGNTRCVQLKATWTEPSVLWTAIVGPSGTQKSPAVDLALRPMRDMQQAAMAKDGTRYLCSDITVEAIAELLEANPRGLLLCRDELSGWVASFDAYKQKGRAGDTAHWLEMHRAGPVIVDRKT</sequence>
<comment type="caution">
    <text evidence="1">The sequence shown here is derived from an EMBL/GenBank/DDBJ whole genome shotgun (WGS) entry which is preliminary data.</text>
</comment>
<dbReference type="InterPro" id="IPR025048">
    <property type="entry name" value="DUF3987"/>
</dbReference>
<evidence type="ECO:0008006" key="2">
    <source>
        <dbReference type="Google" id="ProtNLM"/>
    </source>
</evidence>
<proteinExistence type="predicted"/>
<organism evidence="1">
    <name type="scientific">marine sediment metagenome</name>
    <dbReference type="NCBI Taxonomy" id="412755"/>
    <lineage>
        <taxon>unclassified sequences</taxon>
        <taxon>metagenomes</taxon>
        <taxon>ecological metagenomes</taxon>
    </lineage>
</organism>
<gene>
    <name evidence="1" type="ORF">S01H1_81870</name>
</gene>
<feature type="non-terminal residue" evidence="1">
    <location>
        <position position="1"/>
    </location>
</feature>
<dbReference type="EMBL" id="BARS01055451">
    <property type="protein sequence ID" value="GAG45810.1"/>
    <property type="molecule type" value="Genomic_DNA"/>
</dbReference>
<dbReference type="AlphaFoldDB" id="X0XRD1"/>
<evidence type="ECO:0000313" key="1">
    <source>
        <dbReference type="EMBL" id="GAG45810.1"/>
    </source>
</evidence>
<dbReference type="Pfam" id="PF13148">
    <property type="entry name" value="DUF3987"/>
    <property type="match status" value="2"/>
</dbReference>
<name>X0XRD1_9ZZZZ</name>
<protein>
    <recommendedName>
        <fullName evidence="2">DUF3987 domain-containing protein</fullName>
    </recommendedName>
</protein>